<dbReference type="EC" id="2.7.13.3" evidence="3"/>
<feature type="transmembrane region" description="Helical" evidence="8">
    <location>
        <begin position="12"/>
        <end position="31"/>
    </location>
</feature>
<keyword evidence="8" id="KW-1133">Transmembrane helix</keyword>
<dbReference type="InterPro" id="IPR003594">
    <property type="entry name" value="HATPase_dom"/>
</dbReference>
<comment type="subcellular location">
    <subcellularLocation>
        <location evidence="2">Membrane</location>
    </subcellularLocation>
</comment>
<evidence type="ECO:0000256" key="2">
    <source>
        <dbReference type="ARBA" id="ARBA00004370"/>
    </source>
</evidence>
<evidence type="ECO:0000256" key="8">
    <source>
        <dbReference type="SAM" id="Phobius"/>
    </source>
</evidence>
<feature type="transmembrane region" description="Helical" evidence="8">
    <location>
        <begin position="398"/>
        <end position="417"/>
    </location>
</feature>
<keyword evidence="5" id="KW-0808">Transferase</keyword>
<dbReference type="InterPro" id="IPR003661">
    <property type="entry name" value="HisK_dim/P_dom"/>
</dbReference>
<dbReference type="EMBL" id="JAHQCW010000020">
    <property type="protein sequence ID" value="MBU9737417.1"/>
    <property type="molecule type" value="Genomic_DNA"/>
</dbReference>
<dbReference type="SMART" id="SM00388">
    <property type="entry name" value="HisKA"/>
    <property type="match status" value="1"/>
</dbReference>
<organism evidence="10 11">
    <name type="scientific">Diplocloster agilis</name>
    <dbReference type="NCBI Taxonomy" id="2850323"/>
    <lineage>
        <taxon>Bacteria</taxon>
        <taxon>Bacillati</taxon>
        <taxon>Bacillota</taxon>
        <taxon>Clostridia</taxon>
        <taxon>Lachnospirales</taxon>
        <taxon>Lachnospiraceae</taxon>
        <taxon>Diplocloster</taxon>
    </lineage>
</organism>
<dbReference type="Pfam" id="PF02518">
    <property type="entry name" value="HATPase_c"/>
    <property type="match status" value="1"/>
</dbReference>
<dbReference type="PANTHER" id="PTHR43711:SF1">
    <property type="entry name" value="HISTIDINE KINASE 1"/>
    <property type="match status" value="1"/>
</dbReference>
<feature type="domain" description="Histidine kinase" evidence="9">
    <location>
        <begin position="453"/>
        <end position="665"/>
    </location>
</feature>
<dbReference type="CDD" id="cd00082">
    <property type="entry name" value="HisKA"/>
    <property type="match status" value="1"/>
</dbReference>
<comment type="catalytic activity">
    <reaction evidence="1">
        <text>ATP + protein L-histidine = ADP + protein N-phospho-L-histidine.</text>
        <dbReference type="EC" id="2.7.13.3"/>
    </reaction>
</comment>
<dbReference type="InterPro" id="IPR036097">
    <property type="entry name" value="HisK_dim/P_sf"/>
</dbReference>
<dbReference type="PROSITE" id="PS50109">
    <property type="entry name" value="HIS_KIN"/>
    <property type="match status" value="1"/>
</dbReference>
<dbReference type="Pfam" id="PF00512">
    <property type="entry name" value="HisKA"/>
    <property type="match status" value="1"/>
</dbReference>
<dbReference type="SUPFAM" id="SSF47384">
    <property type="entry name" value="Homodimeric domain of signal transducing histidine kinase"/>
    <property type="match status" value="1"/>
</dbReference>
<evidence type="ECO:0000259" key="9">
    <source>
        <dbReference type="PROSITE" id="PS50109"/>
    </source>
</evidence>
<keyword evidence="7" id="KW-0902">Two-component regulatory system</keyword>
<feature type="transmembrane region" description="Helical" evidence="8">
    <location>
        <begin position="207"/>
        <end position="227"/>
    </location>
</feature>
<dbReference type="AlphaFoldDB" id="A0A949NBB9"/>
<feature type="transmembrane region" description="Helical" evidence="8">
    <location>
        <begin position="239"/>
        <end position="256"/>
    </location>
</feature>
<dbReference type="InterPro" id="IPR004358">
    <property type="entry name" value="Sig_transdc_His_kin-like_C"/>
</dbReference>
<evidence type="ECO:0000256" key="1">
    <source>
        <dbReference type="ARBA" id="ARBA00000085"/>
    </source>
</evidence>
<dbReference type="PRINTS" id="PR00344">
    <property type="entry name" value="BCTRLSENSOR"/>
</dbReference>
<keyword evidence="11" id="KW-1185">Reference proteome</keyword>
<evidence type="ECO:0000313" key="11">
    <source>
        <dbReference type="Proteomes" id="UP000712157"/>
    </source>
</evidence>
<feature type="transmembrane region" description="Helical" evidence="8">
    <location>
        <begin position="276"/>
        <end position="295"/>
    </location>
</feature>
<proteinExistence type="predicted"/>
<evidence type="ECO:0000256" key="3">
    <source>
        <dbReference type="ARBA" id="ARBA00012438"/>
    </source>
</evidence>
<dbReference type="InterPro" id="IPR050736">
    <property type="entry name" value="Sensor_HK_Regulatory"/>
</dbReference>
<dbReference type="PANTHER" id="PTHR43711">
    <property type="entry name" value="TWO-COMPONENT HISTIDINE KINASE"/>
    <property type="match status" value="1"/>
</dbReference>
<dbReference type="Proteomes" id="UP000712157">
    <property type="component" value="Unassembled WGS sequence"/>
</dbReference>
<keyword evidence="4" id="KW-0597">Phosphoprotein</keyword>
<keyword evidence="6 10" id="KW-0418">Kinase</keyword>
<gene>
    <name evidence="10" type="ORF">KTH89_12775</name>
</gene>
<dbReference type="Gene3D" id="1.10.287.130">
    <property type="match status" value="1"/>
</dbReference>
<accession>A0A949NBB9</accession>
<comment type="caution">
    <text evidence="10">The sequence shown here is derived from an EMBL/GenBank/DDBJ whole genome shotgun (WGS) entry which is preliminary data.</text>
</comment>
<protein>
    <recommendedName>
        <fullName evidence="3">histidine kinase</fullName>
        <ecNumber evidence="3">2.7.13.3</ecNumber>
    </recommendedName>
</protein>
<dbReference type="SMART" id="SM00387">
    <property type="entry name" value="HATPase_c"/>
    <property type="match status" value="1"/>
</dbReference>
<reference evidence="10" key="1">
    <citation type="submission" date="2021-06" db="EMBL/GenBank/DDBJ databases">
        <title>Description of novel taxa of the family Lachnospiraceae.</title>
        <authorList>
            <person name="Chaplin A.V."/>
            <person name="Sokolova S.R."/>
            <person name="Pikina A.P."/>
            <person name="Korzhanova M."/>
            <person name="Belova V."/>
            <person name="Korostin D."/>
            <person name="Efimov B.A."/>
        </authorList>
    </citation>
    <scope>NUCLEOTIDE SEQUENCE</scope>
    <source>
        <strain evidence="10">ASD5720</strain>
    </source>
</reference>
<sequence>MFPIKPKFKNTVLFLLACLAAAAFFLFLYHYDNKYTARAPVSQEGIVIPDTVSLDADRPVYLADGWELYPDVLLSPDEIADTDIQPVPTFIGQRLNFSSFHSDGSPYGQATYRLRLRSGNGPALYNVLLQEVYSSCLVYVNGAVAASLGSITPYDPQIRDLSFSVPLNPSAEVVIQVRNDTHYYSGITYPPLLGTPQAVHTQSGFRFLFYGFLCFSSLALALFSISIWFGSRKWKQDRLYLWFGILSTAFSIRVSYPFVRMAGDLPIRTLYALEDAASLLVICCAVKITLILCGLDGRKPFDFLWRISLRMVLVGILIPLFILPFFPAFTPVYGQIIFWYKLLTALLLTGLALYGGLKHLAHATFLLCGIGIYSISLAAHVITLNRFEPARTCWQDEYGTFLLVIFFAIIMSLRMFALMRENIQLTYHLQEEVAEKTKSLSAVLEERRQFLAGAAHDLKTPMTSLKTFIQLIEDGGVGLDQETRGYLQFLHRKADEMQDRLEWIHTFAIQDVSPHNMHELDLSVLLRDFHEMNLPDLETSGVNFLLKLPDAPCRICGDEQRLLQVLQNLVYNALSFTPMDGTITLALKITGETAVLTVADTGQGITPEDLPRIFDRFFTHRESGGGTGLGLYLVKTIIQEHAGAITVESEPGAGTCFHICLPLVREKTDPIDFKSTGP</sequence>
<dbReference type="Gene3D" id="3.30.565.10">
    <property type="entry name" value="Histidine kinase-like ATPase, C-terminal domain"/>
    <property type="match status" value="1"/>
</dbReference>
<keyword evidence="8" id="KW-0472">Membrane</keyword>
<dbReference type="FunFam" id="3.30.565.10:FF:000006">
    <property type="entry name" value="Sensor histidine kinase WalK"/>
    <property type="match status" value="1"/>
</dbReference>
<dbReference type="InterPro" id="IPR005467">
    <property type="entry name" value="His_kinase_dom"/>
</dbReference>
<evidence type="ECO:0000256" key="4">
    <source>
        <dbReference type="ARBA" id="ARBA00022553"/>
    </source>
</evidence>
<name>A0A949NBB9_9FIRM</name>
<dbReference type="GO" id="GO:0000155">
    <property type="term" value="F:phosphorelay sensor kinase activity"/>
    <property type="evidence" value="ECO:0007669"/>
    <property type="project" value="InterPro"/>
</dbReference>
<evidence type="ECO:0000256" key="7">
    <source>
        <dbReference type="ARBA" id="ARBA00023012"/>
    </source>
</evidence>
<dbReference type="InterPro" id="IPR036890">
    <property type="entry name" value="HATPase_C_sf"/>
</dbReference>
<dbReference type="SUPFAM" id="SSF55874">
    <property type="entry name" value="ATPase domain of HSP90 chaperone/DNA topoisomerase II/histidine kinase"/>
    <property type="match status" value="1"/>
</dbReference>
<dbReference type="RefSeq" id="WP_238721974.1">
    <property type="nucleotide sequence ID" value="NZ_JAHQCW010000020.1"/>
</dbReference>
<evidence type="ECO:0000313" key="10">
    <source>
        <dbReference type="EMBL" id="MBU9737417.1"/>
    </source>
</evidence>
<keyword evidence="8" id="KW-0812">Transmembrane</keyword>
<feature type="transmembrane region" description="Helical" evidence="8">
    <location>
        <begin position="338"/>
        <end position="357"/>
    </location>
</feature>
<evidence type="ECO:0000256" key="6">
    <source>
        <dbReference type="ARBA" id="ARBA00022777"/>
    </source>
</evidence>
<feature type="transmembrane region" description="Helical" evidence="8">
    <location>
        <begin position="364"/>
        <end position="383"/>
    </location>
</feature>
<evidence type="ECO:0000256" key="5">
    <source>
        <dbReference type="ARBA" id="ARBA00022679"/>
    </source>
</evidence>
<dbReference type="GO" id="GO:0016020">
    <property type="term" value="C:membrane"/>
    <property type="evidence" value="ECO:0007669"/>
    <property type="project" value="UniProtKB-SubCell"/>
</dbReference>
<feature type="transmembrane region" description="Helical" evidence="8">
    <location>
        <begin position="307"/>
        <end position="326"/>
    </location>
</feature>